<organism evidence="1 2">
    <name type="scientific">Motilibacter rhizosphaerae</name>
    <dbReference type="NCBI Taxonomy" id="598652"/>
    <lineage>
        <taxon>Bacteria</taxon>
        <taxon>Bacillati</taxon>
        <taxon>Actinomycetota</taxon>
        <taxon>Actinomycetes</taxon>
        <taxon>Motilibacterales</taxon>
        <taxon>Motilibacteraceae</taxon>
        <taxon>Motilibacter</taxon>
    </lineage>
</organism>
<accession>A0A4Q7NUT1</accession>
<comment type="caution">
    <text evidence="1">The sequence shown here is derived from an EMBL/GenBank/DDBJ whole genome shotgun (WGS) entry which is preliminary data.</text>
</comment>
<dbReference type="RefSeq" id="WP_130491052.1">
    <property type="nucleotide sequence ID" value="NZ_SGXD01000001.1"/>
</dbReference>
<name>A0A4Q7NUT1_9ACTN</name>
<reference evidence="1 2" key="1">
    <citation type="submission" date="2019-02" db="EMBL/GenBank/DDBJ databases">
        <title>Genomic Encyclopedia of Type Strains, Phase IV (KMG-IV): sequencing the most valuable type-strain genomes for metagenomic binning, comparative biology and taxonomic classification.</title>
        <authorList>
            <person name="Goeker M."/>
        </authorList>
    </citation>
    <scope>NUCLEOTIDE SEQUENCE [LARGE SCALE GENOMIC DNA]</scope>
    <source>
        <strain evidence="1 2">DSM 45622</strain>
    </source>
</reference>
<dbReference type="Proteomes" id="UP000293638">
    <property type="component" value="Unassembled WGS sequence"/>
</dbReference>
<protein>
    <recommendedName>
        <fullName evidence="3">Homeodomain-like domain-containing protein</fullName>
    </recommendedName>
</protein>
<dbReference type="EMBL" id="SGXD01000001">
    <property type="protein sequence ID" value="RZS90927.1"/>
    <property type="molecule type" value="Genomic_DNA"/>
</dbReference>
<evidence type="ECO:0000313" key="1">
    <source>
        <dbReference type="EMBL" id="RZS90927.1"/>
    </source>
</evidence>
<evidence type="ECO:0008006" key="3">
    <source>
        <dbReference type="Google" id="ProtNLM"/>
    </source>
</evidence>
<gene>
    <name evidence="1" type="ORF">EV189_0157</name>
</gene>
<sequence length="131" mass="14714">MDRAAPPRPELEHDAALDALRDLAEVLEQAAGDYRSLAQRCRELAVEKERVPAWRDVVEAEDRPLIVEAVTTLRDRVTDASARFRRSQARALADEGLSHQRIATMYGVTRQRVAALLGDRPGDDQQQAEQQ</sequence>
<keyword evidence="2" id="KW-1185">Reference proteome</keyword>
<evidence type="ECO:0000313" key="2">
    <source>
        <dbReference type="Proteomes" id="UP000293638"/>
    </source>
</evidence>
<dbReference type="AlphaFoldDB" id="A0A4Q7NUT1"/>
<dbReference type="OrthoDB" id="5189122at2"/>
<proteinExistence type="predicted"/>